<evidence type="ECO:0000256" key="1">
    <source>
        <dbReference type="SAM" id="MobiDB-lite"/>
    </source>
</evidence>
<feature type="region of interest" description="Disordered" evidence="1">
    <location>
        <begin position="1"/>
        <end position="68"/>
    </location>
</feature>
<feature type="compositionally biased region" description="Acidic residues" evidence="1">
    <location>
        <begin position="29"/>
        <end position="38"/>
    </location>
</feature>
<dbReference type="AlphaFoldDB" id="A0A6B9V5E1"/>
<gene>
    <name evidence="2" type="ORF">DS421_19g645570</name>
</gene>
<evidence type="ECO:0000313" key="2">
    <source>
        <dbReference type="EMBL" id="QHN76630.1"/>
    </source>
</evidence>
<feature type="compositionally biased region" description="Basic and acidic residues" evidence="1">
    <location>
        <begin position="8"/>
        <end position="28"/>
    </location>
</feature>
<feature type="compositionally biased region" description="Basic residues" evidence="1">
    <location>
        <begin position="58"/>
        <end position="68"/>
    </location>
</feature>
<proteinExistence type="predicted"/>
<organism evidence="2 3">
    <name type="scientific">Arachis hypogaea</name>
    <name type="common">Peanut</name>
    <dbReference type="NCBI Taxonomy" id="3818"/>
    <lineage>
        <taxon>Eukaryota</taxon>
        <taxon>Viridiplantae</taxon>
        <taxon>Streptophyta</taxon>
        <taxon>Embryophyta</taxon>
        <taxon>Tracheophyta</taxon>
        <taxon>Spermatophyta</taxon>
        <taxon>Magnoliopsida</taxon>
        <taxon>eudicotyledons</taxon>
        <taxon>Gunneridae</taxon>
        <taxon>Pentapetalae</taxon>
        <taxon>rosids</taxon>
        <taxon>fabids</taxon>
        <taxon>Fabales</taxon>
        <taxon>Fabaceae</taxon>
        <taxon>Papilionoideae</taxon>
        <taxon>50 kb inversion clade</taxon>
        <taxon>dalbergioids sensu lato</taxon>
        <taxon>Dalbergieae</taxon>
        <taxon>Pterocarpus clade</taxon>
        <taxon>Arachis</taxon>
    </lineage>
</organism>
<reference evidence="2 3" key="1">
    <citation type="submission" date="2020-01" db="EMBL/GenBank/DDBJ databases">
        <title>Genome sequence of Arachis hypogaea, cultivar Shitouqi.</title>
        <authorList>
            <person name="Zhuang W."/>
            <person name="Chen H."/>
            <person name="Varshney R."/>
            <person name="Wang D."/>
            <person name="Ming R."/>
        </authorList>
    </citation>
    <scope>NUCLEOTIDE SEQUENCE [LARGE SCALE GENOMIC DNA]</scope>
    <source>
        <tissue evidence="2">Young leaf</tissue>
    </source>
</reference>
<name>A0A6B9V5E1_ARAHY</name>
<sequence length="68" mass="7811">MHIYSDNNKPHMKNDEDGDPHCCDKNSDDDPPYSDEDGIERTLPTATKTALRESSLLRGRRRRQPSLL</sequence>
<accession>A0A6B9V5E1</accession>
<protein>
    <submittedName>
        <fullName evidence="2">Uncharacterized protein</fullName>
    </submittedName>
</protein>
<evidence type="ECO:0000313" key="3">
    <source>
        <dbReference type="Proteomes" id="UP000464620"/>
    </source>
</evidence>
<dbReference type="EMBL" id="CP031001">
    <property type="protein sequence ID" value="QHN76630.1"/>
    <property type="molecule type" value="Genomic_DNA"/>
</dbReference>
<dbReference type="Proteomes" id="UP000464620">
    <property type="component" value="Chromosome B09"/>
</dbReference>